<keyword evidence="1" id="KW-0472">Membrane</keyword>
<evidence type="ECO:0000256" key="1">
    <source>
        <dbReference type="SAM" id="Phobius"/>
    </source>
</evidence>
<dbReference type="AlphaFoldDB" id="A0A1I1DLX8"/>
<dbReference type="Proteomes" id="UP000240042">
    <property type="component" value="Unassembled WGS sequence"/>
</dbReference>
<protein>
    <submittedName>
        <fullName evidence="2">Uncharacterized protein</fullName>
    </submittedName>
</protein>
<dbReference type="STRING" id="34097.SAMN02745150_00658"/>
<keyword evidence="1" id="KW-1133">Transmembrane helix</keyword>
<proteinExistence type="predicted"/>
<feature type="transmembrane region" description="Helical" evidence="1">
    <location>
        <begin position="6"/>
        <end position="26"/>
    </location>
</feature>
<keyword evidence="3" id="KW-1185">Reference proteome</keyword>
<evidence type="ECO:0000313" key="2">
    <source>
        <dbReference type="EMBL" id="SFB75857.1"/>
    </source>
</evidence>
<organism evidence="2 3">
    <name type="scientific">Brevinema andersonii</name>
    <dbReference type="NCBI Taxonomy" id="34097"/>
    <lineage>
        <taxon>Bacteria</taxon>
        <taxon>Pseudomonadati</taxon>
        <taxon>Spirochaetota</taxon>
        <taxon>Spirochaetia</taxon>
        <taxon>Brevinematales</taxon>
        <taxon>Brevinemataceae</taxon>
        <taxon>Brevinema</taxon>
    </lineage>
</organism>
<gene>
    <name evidence="2" type="ORF">SAMN02745150_00658</name>
</gene>
<accession>A0A1I1DLX8</accession>
<sequence>MHILIYLTMIIMINGLNSCASNAIIFRKNSVGTYKIVGEETTFSIDDSGDIAGSPNVMLIFYQALSDHDAIYVQRIDFKSYYLPVRIDGDQLYKGDLASKPQNIDFKTLKLYAVRIR</sequence>
<evidence type="ECO:0000313" key="3">
    <source>
        <dbReference type="Proteomes" id="UP000240042"/>
    </source>
</evidence>
<keyword evidence="1" id="KW-0812">Transmembrane</keyword>
<dbReference type="EMBL" id="FOKY01000002">
    <property type="protein sequence ID" value="SFB75857.1"/>
    <property type="molecule type" value="Genomic_DNA"/>
</dbReference>
<name>A0A1I1DLX8_BREAD</name>
<dbReference type="RefSeq" id="WP_092318591.1">
    <property type="nucleotide sequence ID" value="NZ_FOKY01000002.1"/>
</dbReference>
<reference evidence="3" key="1">
    <citation type="submission" date="2016-10" db="EMBL/GenBank/DDBJ databases">
        <authorList>
            <person name="Varghese N."/>
            <person name="Submissions S."/>
        </authorList>
    </citation>
    <scope>NUCLEOTIDE SEQUENCE [LARGE SCALE GENOMIC DNA]</scope>
    <source>
        <strain evidence="3">ATCC 43811</strain>
    </source>
</reference>